<organism evidence="1">
    <name type="scientific">Rhizophora mucronata</name>
    <name type="common">Asiatic mangrove</name>
    <dbReference type="NCBI Taxonomy" id="61149"/>
    <lineage>
        <taxon>Eukaryota</taxon>
        <taxon>Viridiplantae</taxon>
        <taxon>Streptophyta</taxon>
        <taxon>Embryophyta</taxon>
        <taxon>Tracheophyta</taxon>
        <taxon>Spermatophyta</taxon>
        <taxon>Magnoliopsida</taxon>
        <taxon>eudicotyledons</taxon>
        <taxon>Gunneridae</taxon>
        <taxon>Pentapetalae</taxon>
        <taxon>rosids</taxon>
        <taxon>fabids</taxon>
        <taxon>Malpighiales</taxon>
        <taxon>Rhizophoraceae</taxon>
        <taxon>Rhizophora</taxon>
    </lineage>
</organism>
<dbReference type="AlphaFoldDB" id="A0A2P2PC66"/>
<dbReference type="EMBL" id="GGEC01071841">
    <property type="protein sequence ID" value="MBX52325.1"/>
    <property type="molecule type" value="Transcribed_RNA"/>
</dbReference>
<reference evidence="1" key="1">
    <citation type="submission" date="2018-02" db="EMBL/GenBank/DDBJ databases">
        <title>Rhizophora mucronata_Transcriptome.</title>
        <authorList>
            <person name="Meera S.P."/>
            <person name="Sreeshan A."/>
            <person name="Augustine A."/>
        </authorList>
    </citation>
    <scope>NUCLEOTIDE SEQUENCE</scope>
    <source>
        <tissue evidence="1">Leaf</tissue>
    </source>
</reference>
<accession>A0A2P2PC66</accession>
<protein>
    <submittedName>
        <fullName evidence="1">Uncharacterized protein</fullName>
    </submittedName>
</protein>
<evidence type="ECO:0000313" key="1">
    <source>
        <dbReference type="EMBL" id="MBX52325.1"/>
    </source>
</evidence>
<name>A0A2P2PC66_RHIMU</name>
<sequence length="49" mass="5655">MLGLTSSIVQPNKRLLCYQLMKNAHVNFMSCRISDGIIKRIFTRFNHAS</sequence>
<proteinExistence type="predicted"/>